<dbReference type="Proteomes" id="UP000054383">
    <property type="component" value="Unassembled WGS sequence"/>
</dbReference>
<dbReference type="AlphaFoldDB" id="A0A0U1M309"/>
<proteinExistence type="predicted"/>
<dbReference type="EMBL" id="CVMT01000006">
    <property type="protein sequence ID" value="CRG89426.1"/>
    <property type="molecule type" value="Genomic_DNA"/>
</dbReference>
<accession>A0A0U1M309</accession>
<gene>
    <name evidence="1" type="ORF">PISL3812_06462</name>
</gene>
<name>A0A0U1M309_TALIS</name>
<evidence type="ECO:0000313" key="2">
    <source>
        <dbReference type="Proteomes" id="UP000054383"/>
    </source>
</evidence>
<protein>
    <submittedName>
        <fullName evidence="1">Uncharacterized protein</fullName>
    </submittedName>
</protein>
<keyword evidence="2" id="KW-1185">Reference proteome</keyword>
<dbReference type="OrthoDB" id="4725912at2759"/>
<dbReference type="OMA" id="KWKPDAW"/>
<organism evidence="1 2">
    <name type="scientific">Talaromyces islandicus</name>
    <name type="common">Penicillium islandicum</name>
    <dbReference type="NCBI Taxonomy" id="28573"/>
    <lineage>
        <taxon>Eukaryota</taxon>
        <taxon>Fungi</taxon>
        <taxon>Dikarya</taxon>
        <taxon>Ascomycota</taxon>
        <taxon>Pezizomycotina</taxon>
        <taxon>Eurotiomycetes</taxon>
        <taxon>Eurotiomycetidae</taxon>
        <taxon>Eurotiales</taxon>
        <taxon>Trichocomaceae</taxon>
        <taxon>Talaromyces</taxon>
        <taxon>Talaromyces sect. Islandici</taxon>
    </lineage>
</organism>
<reference evidence="1 2" key="1">
    <citation type="submission" date="2015-04" db="EMBL/GenBank/DDBJ databases">
        <authorList>
            <person name="Syromyatnikov M.Y."/>
            <person name="Popov V.N."/>
        </authorList>
    </citation>
    <scope>NUCLEOTIDE SEQUENCE [LARGE SCALE GENOMIC DNA]</scope>
    <source>
        <strain evidence="1">WF-38-12</strain>
    </source>
</reference>
<sequence length="198" mass="21557">MWGLGCDSNNAPKPVFGFIFDTKSNTLLAPGPHGQYIPSFTVNISPKTNPNMTVYRLSQNGGWNSAPPMMIGSCSIRTSSLSGNVYAGVSVYGHSFKMKHDSMTGSMSQKFEYPSLGSFKWKPDMKGLRLFDGNGQLLARWQKTSGQNQTLDFFVSGQGEFVDMVVVTALAGMSFQQKEVKQVEEAMDAVDIVSALTG</sequence>
<evidence type="ECO:0000313" key="1">
    <source>
        <dbReference type="EMBL" id="CRG89426.1"/>
    </source>
</evidence>